<dbReference type="GO" id="GO:0003964">
    <property type="term" value="F:RNA-directed DNA polymerase activity"/>
    <property type="evidence" value="ECO:0007669"/>
    <property type="project" value="UniProtKB-KW"/>
</dbReference>
<dbReference type="Pfam" id="PF07727">
    <property type="entry name" value="RVT_2"/>
    <property type="match status" value="1"/>
</dbReference>
<keyword evidence="2" id="KW-0695">RNA-directed DNA polymerase</keyword>
<dbReference type="EMBL" id="CCYD01000645">
    <property type="protein sequence ID" value="CEG42617.1"/>
    <property type="molecule type" value="Genomic_DNA"/>
</dbReference>
<dbReference type="OrthoDB" id="413361at2759"/>
<dbReference type="RefSeq" id="XP_024578986.1">
    <property type="nucleotide sequence ID" value="XM_024728517.1"/>
</dbReference>
<dbReference type="STRING" id="4781.A0A0P1AMM2"/>
<keyword evidence="3" id="KW-1185">Reference proteome</keyword>
<dbReference type="AlphaFoldDB" id="A0A0P1AMM2"/>
<evidence type="ECO:0000313" key="2">
    <source>
        <dbReference type="EMBL" id="CEG42617.1"/>
    </source>
</evidence>
<proteinExistence type="predicted"/>
<dbReference type="GeneID" id="36407933"/>
<sequence length="210" mass="23179">MLEEIPALQIMVTGMFFKRPTGANMLHSKRVFKTKTNANGAKERLKAWLVACGNKQGFGNDYALTFAAVMVMSIVQVILGLAARRGVPAKLGDIPSAYVNADKEKDLEILLHVPSGMDIKDKQLKKLGATNASEVALELKKSLYGLKQAGQLWSQLLHARFTDAGFKQCISDMCLNFKREEEVLTVVGVYVDDLLVTTTRAAAVEHFFCR</sequence>
<keyword evidence="2" id="KW-0808">Transferase</keyword>
<reference evidence="3" key="1">
    <citation type="submission" date="2014-09" db="EMBL/GenBank/DDBJ databases">
        <authorList>
            <person name="Sharma Rahul"/>
            <person name="Thines Marco"/>
        </authorList>
    </citation>
    <scope>NUCLEOTIDE SEQUENCE [LARGE SCALE GENOMIC DNA]</scope>
</reference>
<dbReference type="Proteomes" id="UP000054928">
    <property type="component" value="Unassembled WGS sequence"/>
</dbReference>
<evidence type="ECO:0000259" key="1">
    <source>
        <dbReference type="Pfam" id="PF07727"/>
    </source>
</evidence>
<keyword evidence="2" id="KW-0548">Nucleotidyltransferase</keyword>
<organism evidence="2 3">
    <name type="scientific">Plasmopara halstedii</name>
    <name type="common">Downy mildew of sunflower</name>
    <dbReference type="NCBI Taxonomy" id="4781"/>
    <lineage>
        <taxon>Eukaryota</taxon>
        <taxon>Sar</taxon>
        <taxon>Stramenopiles</taxon>
        <taxon>Oomycota</taxon>
        <taxon>Peronosporomycetes</taxon>
        <taxon>Peronosporales</taxon>
        <taxon>Peronosporaceae</taxon>
        <taxon>Plasmopara</taxon>
    </lineage>
</organism>
<protein>
    <submittedName>
        <fullName evidence="2">FOG: Transposon-encoded proteins with TYA, reverse transcriptase, integrase domains in various combinations</fullName>
    </submittedName>
</protein>
<accession>A0A0P1AMM2</accession>
<evidence type="ECO:0000313" key="3">
    <source>
        <dbReference type="Proteomes" id="UP000054928"/>
    </source>
</evidence>
<feature type="domain" description="Reverse transcriptase Ty1/copia-type" evidence="1">
    <location>
        <begin position="18"/>
        <end position="207"/>
    </location>
</feature>
<name>A0A0P1AMM2_PLAHL</name>
<dbReference type="InterPro" id="IPR013103">
    <property type="entry name" value="RVT_2"/>
</dbReference>